<name>A0A8X6P768_NEPPI</name>
<gene>
    <name evidence="2" type="ORF">NPIL_38261</name>
    <name evidence="1" type="ORF">NPIL_446251</name>
</gene>
<evidence type="ECO:0000313" key="3">
    <source>
        <dbReference type="Proteomes" id="UP000887013"/>
    </source>
</evidence>
<evidence type="ECO:0000313" key="1">
    <source>
        <dbReference type="EMBL" id="GFT04619.1"/>
    </source>
</evidence>
<dbReference type="AlphaFoldDB" id="A0A8X6P768"/>
<dbReference type="EMBL" id="BMAW01102499">
    <property type="protein sequence ID" value="GFT04619.1"/>
    <property type="molecule type" value="Genomic_DNA"/>
</dbReference>
<organism evidence="2 3">
    <name type="scientific">Nephila pilipes</name>
    <name type="common">Giant wood spider</name>
    <name type="synonym">Nephila maculata</name>
    <dbReference type="NCBI Taxonomy" id="299642"/>
    <lineage>
        <taxon>Eukaryota</taxon>
        <taxon>Metazoa</taxon>
        <taxon>Ecdysozoa</taxon>
        <taxon>Arthropoda</taxon>
        <taxon>Chelicerata</taxon>
        <taxon>Arachnida</taxon>
        <taxon>Araneae</taxon>
        <taxon>Araneomorphae</taxon>
        <taxon>Entelegynae</taxon>
        <taxon>Araneoidea</taxon>
        <taxon>Nephilidae</taxon>
        <taxon>Nephila</taxon>
    </lineage>
</organism>
<accession>A0A8X6P768</accession>
<reference evidence="2" key="1">
    <citation type="submission" date="2020-08" db="EMBL/GenBank/DDBJ databases">
        <title>Multicomponent nature underlies the extraordinary mechanical properties of spider dragline silk.</title>
        <authorList>
            <person name="Kono N."/>
            <person name="Nakamura H."/>
            <person name="Mori M."/>
            <person name="Yoshida Y."/>
            <person name="Ohtoshi R."/>
            <person name="Malay A.D."/>
            <person name="Moran D.A.P."/>
            <person name="Tomita M."/>
            <person name="Numata K."/>
            <person name="Arakawa K."/>
        </authorList>
    </citation>
    <scope>NUCLEOTIDE SEQUENCE</scope>
</reference>
<protein>
    <submittedName>
        <fullName evidence="2">Uncharacterized protein</fullName>
    </submittedName>
</protein>
<sequence>MNALFEECGSKRVTQSIANHWPFHSSTFQAAYELQNRIKANRNRLIFRYLHKNGRAAQGSRVPSNRIKDNRLSLLIRTDKAGHLVQVFLSKSSLVFQHVTEGCHVTKSPRRSDRVATVFPLELGLKRILCSIPSRVSFSLSSSQ</sequence>
<proteinExistence type="predicted"/>
<dbReference type="EMBL" id="BMAW01017627">
    <property type="protein sequence ID" value="GFT54877.1"/>
    <property type="molecule type" value="Genomic_DNA"/>
</dbReference>
<keyword evidence="3" id="KW-1185">Reference proteome</keyword>
<comment type="caution">
    <text evidence="2">The sequence shown here is derived from an EMBL/GenBank/DDBJ whole genome shotgun (WGS) entry which is preliminary data.</text>
</comment>
<dbReference type="Proteomes" id="UP000887013">
    <property type="component" value="Unassembled WGS sequence"/>
</dbReference>
<evidence type="ECO:0000313" key="2">
    <source>
        <dbReference type="EMBL" id="GFT54877.1"/>
    </source>
</evidence>